<comment type="subcellular location">
    <subcellularLocation>
        <location evidence="1">Nucleus</location>
    </subcellularLocation>
</comment>
<feature type="non-terminal residue" evidence="9">
    <location>
        <position position="155"/>
    </location>
</feature>
<sequence length="155" mass="18346">MPIKRINHERNSKQLGYYDLLFLTVQSFSARLSLPMESYDFWKCQSIRKCYRNRRPFKCEHCDMVFGRAGGLRRHDMMVHQQIIHACPYEGCDHPGYKCTKALTAHIRSVHTLDRPFKCLFCERSFVRKNDLKVHETTHSTQSEYVCKNNTPLSE</sequence>
<evidence type="ECO:0000256" key="6">
    <source>
        <dbReference type="ARBA" id="ARBA00023242"/>
    </source>
</evidence>
<evidence type="ECO:0000256" key="5">
    <source>
        <dbReference type="ARBA" id="ARBA00022833"/>
    </source>
</evidence>
<dbReference type="Proteomes" id="UP000271889">
    <property type="component" value="Unassembled WGS sequence"/>
</dbReference>
<keyword evidence="3" id="KW-0677">Repeat</keyword>
<dbReference type="FunFam" id="3.30.160.60:FF:000630">
    <property type="entry name" value="Zinc finger protein 180"/>
    <property type="match status" value="1"/>
</dbReference>
<dbReference type="Pfam" id="PF00096">
    <property type="entry name" value="zf-C2H2"/>
    <property type="match status" value="2"/>
</dbReference>
<keyword evidence="10" id="KW-1185">Reference proteome</keyword>
<dbReference type="SUPFAM" id="SSF57667">
    <property type="entry name" value="beta-beta-alpha zinc fingers"/>
    <property type="match status" value="2"/>
</dbReference>
<dbReference type="InterPro" id="IPR013087">
    <property type="entry name" value="Znf_C2H2_type"/>
</dbReference>
<gene>
    <name evidence="9" type="ORF">CGOC_LOCUS420</name>
</gene>
<dbReference type="EMBL" id="UYRV01000573">
    <property type="protein sequence ID" value="VDK44941.1"/>
    <property type="molecule type" value="Genomic_DNA"/>
</dbReference>
<proteinExistence type="predicted"/>
<feature type="domain" description="C2H2-type" evidence="8">
    <location>
        <begin position="117"/>
        <end position="144"/>
    </location>
</feature>
<keyword evidence="5" id="KW-0862">Zinc</keyword>
<dbReference type="GO" id="GO:0008270">
    <property type="term" value="F:zinc ion binding"/>
    <property type="evidence" value="ECO:0007669"/>
    <property type="project" value="UniProtKB-KW"/>
</dbReference>
<accession>A0A3P6RMK4</accession>
<dbReference type="SMART" id="SM00355">
    <property type="entry name" value="ZnF_C2H2"/>
    <property type="match status" value="3"/>
</dbReference>
<dbReference type="InterPro" id="IPR036236">
    <property type="entry name" value="Znf_C2H2_sf"/>
</dbReference>
<evidence type="ECO:0000256" key="2">
    <source>
        <dbReference type="ARBA" id="ARBA00022723"/>
    </source>
</evidence>
<dbReference type="PANTHER" id="PTHR24406">
    <property type="entry name" value="TRANSCRIPTIONAL REPRESSOR CTCFL-RELATED"/>
    <property type="match status" value="1"/>
</dbReference>
<dbReference type="Gene3D" id="3.30.160.60">
    <property type="entry name" value="Classic Zinc Finger"/>
    <property type="match status" value="2"/>
</dbReference>
<organism evidence="9 10">
    <name type="scientific">Cylicostephanus goldi</name>
    <name type="common">Nematode worm</name>
    <dbReference type="NCBI Taxonomy" id="71465"/>
    <lineage>
        <taxon>Eukaryota</taxon>
        <taxon>Metazoa</taxon>
        <taxon>Ecdysozoa</taxon>
        <taxon>Nematoda</taxon>
        <taxon>Chromadorea</taxon>
        <taxon>Rhabditida</taxon>
        <taxon>Rhabditina</taxon>
        <taxon>Rhabditomorpha</taxon>
        <taxon>Strongyloidea</taxon>
        <taxon>Strongylidae</taxon>
        <taxon>Cylicostephanus</taxon>
    </lineage>
</organism>
<evidence type="ECO:0000256" key="3">
    <source>
        <dbReference type="ARBA" id="ARBA00022737"/>
    </source>
</evidence>
<evidence type="ECO:0000256" key="7">
    <source>
        <dbReference type="PROSITE-ProRule" id="PRU00042"/>
    </source>
</evidence>
<dbReference type="GO" id="GO:0005634">
    <property type="term" value="C:nucleus"/>
    <property type="evidence" value="ECO:0007669"/>
    <property type="project" value="UniProtKB-SubCell"/>
</dbReference>
<reference evidence="9 10" key="1">
    <citation type="submission" date="2018-11" db="EMBL/GenBank/DDBJ databases">
        <authorList>
            <consortium name="Pathogen Informatics"/>
        </authorList>
    </citation>
    <scope>NUCLEOTIDE SEQUENCE [LARGE SCALE GENOMIC DNA]</scope>
</reference>
<dbReference type="PROSITE" id="PS00028">
    <property type="entry name" value="ZINC_FINGER_C2H2_1"/>
    <property type="match status" value="2"/>
</dbReference>
<evidence type="ECO:0000256" key="4">
    <source>
        <dbReference type="ARBA" id="ARBA00022771"/>
    </source>
</evidence>
<dbReference type="PROSITE" id="PS50157">
    <property type="entry name" value="ZINC_FINGER_C2H2_2"/>
    <property type="match status" value="2"/>
</dbReference>
<keyword evidence="4 7" id="KW-0863">Zinc-finger</keyword>
<keyword evidence="2" id="KW-0479">Metal-binding</keyword>
<protein>
    <recommendedName>
        <fullName evidence="8">C2H2-type domain-containing protein</fullName>
    </recommendedName>
</protein>
<feature type="domain" description="C2H2-type" evidence="8">
    <location>
        <begin position="57"/>
        <end position="80"/>
    </location>
</feature>
<keyword evidence="6" id="KW-0539">Nucleus</keyword>
<dbReference type="InterPro" id="IPR050888">
    <property type="entry name" value="ZnF_C2H2-type_TF"/>
</dbReference>
<evidence type="ECO:0000313" key="9">
    <source>
        <dbReference type="EMBL" id="VDK44941.1"/>
    </source>
</evidence>
<evidence type="ECO:0000256" key="1">
    <source>
        <dbReference type="ARBA" id="ARBA00004123"/>
    </source>
</evidence>
<dbReference type="AlphaFoldDB" id="A0A3P6RMK4"/>
<name>A0A3P6RMK4_CYLGO</name>
<evidence type="ECO:0000259" key="8">
    <source>
        <dbReference type="PROSITE" id="PS50157"/>
    </source>
</evidence>
<evidence type="ECO:0000313" key="10">
    <source>
        <dbReference type="Proteomes" id="UP000271889"/>
    </source>
</evidence>
<dbReference type="OrthoDB" id="8114442at2759"/>